<proteinExistence type="predicted"/>
<evidence type="ECO:0000313" key="2">
    <source>
        <dbReference type="Proteomes" id="UP001231649"/>
    </source>
</evidence>
<comment type="caution">
    <text evidence="1">The sequence shown here is derived from an EMBL/GenBank/DDBJ whole genome shotgun (WGS) entry which is preliminary data.</text>
</comment>
<evidence type="ECO:0000313" key="1">
    <source>
        <dbReference type="EMBL" id="KAJ8709631.1"/>
    </source>
</evidence>
<dbReference type="EMBL" id="CM056800">
    <property type="protein sequence ID" value="KAJ8709631.1"/>
    <property type="molecule type" value="Genomic_DNA"/>
</dbReference>
<protein>
    <submittedName>
        <fullName evidence="1">Uncharacterized protein</fullName>
    </submittedName>
</protein>
<sequence>MKMCSARHFLMLQLLFSGLSHWQVHGGIKYSTIVPFHPARRQDIPADMVAATQSGQKFHEGLQGMEKYKGTSIVQKNISKNKKRTTPLFFSRSHYCDYWARPCMHVYVTGQLCARTIYYTYQTFENYCMMEFVNCRENYEVWQVVHMGGCFNVTGVFDFIHVMYHDDGFLDNYYILEDKFNAK</sequence>
<gene>
    <name evidence="1" type="ORF">PYW08_009635</name>
</gene>
<reference evidence="1" key="1">
    <citation type="submission" date="2023-03" db="EMBL/GenBank/DDBJ databases">
        <title>Chromosome-level genomes of two armyworms, Mythimna separata and Mythimna loreyi, provide insights into the biosynthesis and reception of sex pheromones.</title>
        <authorList>
            <person name="Zhao H."/>
        </authorList>
    </citation>
    <scope>NUCLEOTIDE SEQUENCE</scope>
    <source>
        <strain evidence="1">BeijingLab</strain>
    </source>
</reference>
<dbReference type="Proteomes" id="UP001231649">
    <property type="component" value="Chromosome 24"/>
</dbReference>
<keyword evidence="2" id="KW-1185">Reference proteome</keyword>
<accession>A0ACC2Q8X4</accession>
<organism evidence="1 2">
    <name type="scientific">Mythimna loreyi</name>
    <dbReference type="NCBI Taxonomy" id="667449"/>
    <lineage>
        <taxon>Eukaryota</taxon>
        <taxon>Metazoa</taxon>
        <taxon>Ecdysozoa</taxon>
        <taxon>Arthropoda</taxon>
        <taxon>Hexapoda</taxon>
        <taxon>Insecta</taxon>
        <taxon>Pterygota</taxon>
        <taxon>Neoptera</taxon>
        <taxon>Endopterygota</taxon>
        <taxon>Lepidoptera</taxon>
        <taxon>Glossata</taxon>
        <taxon>Ditrysia</taxon>
        <taxon>Noctuoidea</taxon>
        <taxon>Noctuidae</taxon>
        <taxon>Noctuinae</taxon>
        <taxon>Hadenini</taxon>
        <taxon>Mythimna</taxon>
    </lineage>
</organism>
<name>A0ACC2Q8X4_9NEOP</name>